<gene>
    <name evidence="1" type="ORF">PROSTU_04191</name>
</gene>
<proteinExistence type="predicted"/>
<dbReference type="Proteomes" id="UP000004506">
    <property type="component" value="Unassembled WGS sequence"/>
</dbReference>
<organism evidence="1 2">
    <name type="scientific">Providencia stuartii ATCC 25827</name>
    <dbReference type="NCBI Taxonomy" id="471874"/>
    <lineage>
        <taxon>Bacteria</taxon>
        <taxon>Pseudomonadati</taxon>
        <taxon>Pseudomonadota</taxon>
        <taxon>Gammaproteobacteria</taxon>
        <taxon>Enterobacterales</taxon>
        <taxon>Morganellaceae</taxon>
        <taxon>Providencia</taxon>
    </lineage>
</organism>
<accession>A0AA86YFC1</accession>
<dbReference type="EMBL" id="ABJD02000104">
    <property type="protein sequence ID" value="EDU57922.1"/>
    <property type="molecule type" value="Genomic_DNA"/>
</dbReference>
<protein>
    <submittedName>
        <fullName evidence="1">Uncharacterized protein</fullName>
    </submittedName>
</protein>
<reference evidence="2" key="2">
    <citation type="submission" date="2008-04" db="EMBL/GenBank/DDBJ databases">
        <title>Draft genome sequence of Providencia stuartii(ATCC 25827).</title>
        <authorList>
            <person name="Sudarsanam P."/>
            <person name="Ley R."/>
            <person name="Guruge J."/>
            <person name="Turnbaugh P.J."/>
            <person name="Mahowald M."/>
            <person name="Liep D."/>
            <person name="Gordon J."/>
        </authorList>
    </citation>
    <scope>NUCLEOTIDE SEQUENCE [LARGE SCALE GENOMIC DNA]</scope>
    <source>
        <strain evidence="2">ATCC 25827</strain>
    </source>
</reference>
<dbReference type="AlphaFoldDB" id="A0AA86YFC1"/>
<reference evidence="1 2" key="3">
    <citation type="submission" date="2008-05" db="EMBL/GenBank/DDBJ databases">
        <authorList>
            <person name="Fulton L."/>
            <person name="Clifton S."/>
            <person name="Fulton B."/>
            <person name="Xu J."/>
            <person name="Minx P."/>
            <person name="Pepin K.H."/>
            <person name="Johnson M."/>
            <person name="Thiruvilangam P."/>
            <person name="Bhonagiri V."/>
            <person name="Nash W.E."/>
            <person name="Mardis E.R."/>
            <person name="Wilson R.K."/>
        </authorList>
    </citation>
    <scope>NUCLEOTIDE SEQUENCE [LARGE SCALE GENOMIC DNA]</scope>
    <source>
        <strain evidence="1 2">ATCC 25827</strain>
    </source>
</reference>
<evidence type="ECO:0000313" key="1">
    <source>
        <dbReference type="EMBL" id="EDU57922.1"/>
    </source>
</evidence>
<evidence type="ECO:0000313" key="2">
    <source>
        <dbReference type="Proteomes" id="UP000004506"/>
    </source>
</evidence>
<reference evidence="2" key="1">
    <citation type="submission" date="2008-04" db="EMBL/GenBank/DDBJ databases">
        <title>Draft genome sequence of Providencia stuartii (ATCC 25827).</title>
        <authorList>
            <person name="Sudarsanam P."/>
            <person name="Ley R."/>
            <person name="Guruge J."/>
            <person name="Turnbaugh P.J."/>
            <person name="Mahowald M."/>
            <person name="Liep D."/>
            <person name="Gordon J."/>
        </authorList>
    </citation>
    <scope>NUCLEOTIDE SEQUENCE [LARGE SCALE GENOMIC DNA]</scope>
    <source>
        <strain evidence="2">ATCC 25827</strain>
    </source>
</reference>
<comment type="caution">
    <text evidence="1">The sequence shown here is derived from an EMBL/GenBank/DDBJ whole genome shotgun (WGS) entry which is preliminary data.</text>
</comment>
<name>A0AA86YFC1_PROST</name>
<sequence>MFRSFITQKSLGIDEKLCFRAQKNEIVDFNSIIKAAIDE</sequence>